<protein>
    <recommendedName>
        <fullName evidence="3">CN hydrolase domain-containing protein</fullName>
    </recommendedName>
</protein>
<dbReference type="GO" id="GO:0006528">
    <property type="term" value="P:asparagine metabolic process"/>
    <property type="evidence" value="ECO:0007669"/>
    <property type="project" value="TreeGrafter"/>
</dbReference>
<feature type="domain" description="CN hydrolase" evidence="3">
    <location>
        <begin position="44"/>
        <end position="292"/>
    </location>
</feature>
<dbReference type="PANTHER" id="PTHR23088">
    <property type="entry name" value="NITRILASE-RELATED"/>
    <property type="match status" value="1"/>
</dbReference>
<dbReference type="Pfam" id="PF00795">
    <property type="entry name" value="CN_hydrolase"/>
    <property type="match status" value="1"/>
</dbReference>
<dbReference type="EMBL" id="HBIJ01022399">
    <property type="protein sequence ID" value="CAE0373815.1"/>
    <property type="molecule type" value="Transcribed_RNA"/>
</dbReference>
<feature type="chain" id="PRO_5031426452" description="CN hydrolase domain-containing protein" evidence="2">
    <location>
        <begin position="19"/>
        <end position="319"/>
    </location>
</feature>
<evidence type="ECO:0000256" key="1">
    <source>
        <dbReference type="ARBA" id="ARBA00022801"/>
    </source>
</evidence>
<dbReference type="GO" id="GO:0006541">
    <property type="term" value="P:glutamine metabolic process"/>
    <property type="evidence" value="ECO:0007669"/>
    <property type="project" value="TreeGrafter"/>
</dbReference>
<dbReference type="InterPro" id="IPR036526">
    <property type="entry name" value="C-N_Hydrolase_sf"/>
</dbReference>
<proteinExistence type="predicted"/>
<keyword evidence="1" id="KW-0378">Hydrolase</keyword>
<dbReference type="AlphaFoldDB" id="A0A7S3NPL0"/>
<dbReference type="InterPro" id="IPR045254">
    <property type="entry name" value="Nit1/2_C-N_Hydrolase"/>
</dbReference>
<dbReference type="SUPFAM" id="SSF56317">
    <property type="entry name" value="Carbon-nitrogen hydrolase"/>
    <property type="match status" value="1"/>
</dbReference>
<feature type="signal peptide" evidence="2">
    <location>
        <begin position="1"/>
        <end position="18"/>
    </location>
</feature>
<name>A0A7S3NPL0_9STRA</name>
<dbReference type="GO" id="GO:0006107">
    <property type="term" value="P:oxaloacetate metabolic process"/>
    <property type="evidence" value="ECO:0007669"/>
    <property type="project" value="TreeGrafter"/>
</dbReference>
<dbReference type="GO" id="GO:0050152">
    <property type="term" value="F:omega-amidase activity"/>
    <property type="evidence" value="ECO:0007669"/>
    <property type="project" value="TreeGrafter"/>
</dbReference>
<dbReference type="InterPro" id="IPR003010">
    <property type="entry name" value="C-N_Hydrolase"/>
</dbReference>
<evidence type="ECO:0000259" key="3">
    <source>
        <dbReference type="PROSITE" id="PS50263"/>
    </source>
</evidence>
<dbReference type="CDD" id="cd07572">
    <property type="entry name" value="nit"/>
    <property type="match status" value="1"/>
</dbReference>
<organism evidence="4">
    <name type="scientific">Aureoumbra lagunensis</name>
    <dbReference type="NCBI Taxonomy" id="44058"/>
    <lineage>
        <taxon>Eukaryota</taxon>
        <taxon>Sar</taxon>
        <taxon>Stramenopiles</taxon>
        <taxon>Ochrophyta</taxon>
        <taxon>Pelagophyceae</taxon>
        <taxon>Pelagomonadales</taxon>
        <taxon>Aureoumbra</taxon>
    </lineage>
</organism>
<keyword evidence="2" id="KW-0732">Signal</keyword>
<reference evidence="4" key="1">
    <citation type="submission" date="2021-01" db="EMBL/GenBank/DDBJ databases">
        <authorList>
            <person name="Corre E."/>
            <person name="Pelletier E."/>
            <person name="Niang G."/>
            <person name="Scheremetjew M."/>
            <person name="Finn R."/>
            <person name="Kale V."/>
            <person name="Holt S."/>
            <person name="Cochrane G."/>
            <person name="Meng A."/>
            <person name="Brown T."/>
            <person name="Cohen L."/>
        </authorList>
    </citation>
    <scope>NUCLEOTIDE SEQUENCE</scope>
    <source>
        <strain evidence="4">CCMP1510</strain>
    </source>
</reference>
<gene>
    <name evidence="4" type="ORF">ALAG00032_LOCUS14617</name>
</gene>
<dbReference type="GO" id="GO:0005739">
    <property type="term" value="C:mitochondrion"/>
    <property type="evidence" value="ECO:0007669"/>
    <property type="project" value="TreeGrafter"/>
</dbReference>
<accession>A0A7S3NPL0</accession>
<dbReference type="PROSITE" id="PS50263">
    <property type="entry name" value="CN_HYDROLASE"/>
    <property type="match status" value="1"/>
</dbReference>
<dbReference type="Gene3D" id="3.60.110.10">
    <property type="entry name" value="Carbon-nitrogen hydrolase"/>
    <property type="match status" value="1"/>
</dbReference>
<evidence type="ECO:0000256" key="2">
    <source>
        <dbReference type="SAM" id="SignalP"/>
    </source>
</evidence>
<dbReference type="PANTHER" id="PTHR23088:SF30">
    <property type="entry name" value="OMEGA-AMIDASE NIT2"/>
    <property type="match status" value="1"/>
</dbReference>
<evidence type="ECO:0000313" key="4">
    <source>
        <dbReference type="EMBL" id="CAE0373815.1"/>
    </source>
</evidence>
<sequence length="319" mass="34689">MWFVKGSGLSLGKRLASAGLLTVATQLTVRSSSSSASLGDNNNLRVAIIQMRVEEEKNLNLAHCAELVEKAANTGADLLVLPEVWNSEYAVGAFRKNAEKMNFGPSTKLLKMLAKKHKVWIVGGSIPELGDDDCVYNTSPIVNDQGVIVATHRKVHLFDIDVPNKIRFFESETLSAGNQATVVPNFRDHALGVAICYDMRFAELAISMRNKGATILCYPGAFNTVTGPLAYQLLARARALDGQSFVIAASPARNPNSSYQAYGHSIIVDPWGTPVAKAQGHEEEIVVADLSLDAVSDVRAAMRLWDQRRPDVYDLDTSS</sequence>